<comment type="caution">
    <text evidence="3">The sequence shown here is derived from an EMBL/GenBank/DDBJ whole genome shotgun (WGS) entry which is preliminary data.</text>
</comment>
<evidence type="ECO:0000313" key="4">
    <source>
        <dbReference type="Proteomes" id="UP000246114"/>
    </source>
</evidence>
<evidence type="ECO:0000256" key="2">
    <source>
        <dbReference type="SAM" id="Phobius"/>
    </source>
</evidence>
<proteinExistence type="predicted"/>
<accession>A0A316M455</accession>
<feature type="transmembrane region" description="Helical" evidence="2">
    <location>
        <begin position="12"/>
        <end position="42"/>
    </location>
</feature>
<feature type="region of interest" description="Disordered" evidence="1">
    <location>
        <begin position="55"/>
        <end position="79"/>
    </location>
</feature>
<organism evidence="3 4">
    <name type="scientific">Clostridium cadaveris</name>
    <dbReference type="NCBI Taxonomy" id="1529"/>
    <lineage>
        <taxon>Bacteria</taxon>
        <taxon>Bacillati</taxon>
        <taxon>Bacillota</taxon>
        <taxon>Clostridia</taxon>
        <taxon>Eubacteriales</taxon>
        <taxon>Clostridiaceae</taxon>
        <taxon>Clostridium</taxon>
    </lineage>
</organism>
<sequence>MNQIVQPIIRIGLFLLIAWIVFPLIGFVFQIVLALVLAFLLYKFIRNLLKKPNLNKNSKAKNENVYNSENQNVDNDFNDDKKVIDVDYKDVE</sequence>
<gene>
    <name evidence="3" type="ORF">DBY38_10830</name>
</gene>
<keyword evidence="2" id="KW-0812">Transmembrane</keyword>
<keyword evidence="2" id="KW-0472">Membrane</keyword>
<dbReference type="Proteomes" id="UP000246114">
    <property type="component" value="Unassembled WGS sequence"/>
</dbReference>
<evidence type="ECO:0000313" key="3">
    <source>
        <dbReference type="EMBL" id="PWL52418.1"/>
    </source>
</evidence>
<dbReference type="AlphaFoldDB" id="A0A316M455"/>
<reference evidence="3 4" key="1">
    <citation type="submission" date="2018-03" db="EMBL/GenBank/DDBJ databases">
        <title>The uncultured portion of the human microbiome is neutrally assembled.</title>
        <authorList>
            <person name="Jeraldo P."/>
            <person name="Boardman L."/>
            <person name="White B.A."/>
            <person name="Nelson H."/>
            <person name="Goldenfeld N."/>
            <person name="Chia N."/>
        </authorList>
    </citation>
    <scope>NUCLEOTIDE SEQUENCE [LARGE SCALE GENOMIC DNA]</scope>
    <source>
        <strain evidence="3">CIM:MAG 903</strain>
    </source>
</reference>
<keyword evidence="2" id="KW-1133">Transmembrane helix</keyword>
<dbReference type="EMBL" id="QAMZ01000049">
    <property type="protein sequence ID" value="PWL52418.1"/>
    <property type="molecule type" value="Genomic_DNA"/>
</dbReference>
<name>A0A316M455_9CLOT</name>
<evidence type="ECO:0000256" key="1">
    <source>
        <dbReference type="SAM" id="MobiDB-lite"/>
    </source>
</evidence>
<dbReference type="RefSeq" id="WP_027637606.1">
    <property type="nucleotide sequence ID" value="NZ_JACATM010000001.1"/>
</dbReference>
<protein>
    <submittedName>
        <fullName evidence="3">Uncharacterized protein</fullName>
    </submittedName>
</protein>